<keyword evidence="3 5" id="KW-0863">Zinc-finger</keyword>
<dbReference type="Gene3D" id="3.30.160.60">
    <property type="entry name" value="Classic Zinc Finger"/>
    <property type="match status" value="1"/>
</dbReference>
<feature type="domain" description="C2H2-type" evidence="6">
    <location>
        <begin position="162"/>
        <end position="180"/>
    </location>
</feature>
<evidence type="ECO:0000256" key="3">
    <source>
        <dbReference type="ARBA" id="ARBA00022771"/>
    </source>
</evidence>
<dbReference type="PROSITE" id="PS50157">
    <property type="entry name" value="ZINC_FINGER_C2H2_2"/>
    <property type="match status" value="1"/>
</dbReference>
<reference evidence="7 8" key="1">
    <citation type="submission" date="2020-02" db="EMBL/GenBank/DDBJ databases">
        <authorList>
            <person name="Ferguson B K."/>
        </authorList>
    </citation>
    <scope>NUCLEOTIDE SEQUENCE [LARGE SCALE GENOMIC DNA]</scope>
</reference>
<evidence type="ECO:0000256" key="5">
    <source>
        <dbReference type="PROSITE-ProRule" id="PRU00042"/>
    </source>
</evidence>
<name>A0A6H5I184_9HYME</name>
<accession>A0A6H5I184</accession>
<dbReference type="Proteomes" id="UP000479190">
    <property type="component" value="Unassembled WGS sequence"/>
</dbReference>
<dbReference type="GO" id="GO:0008270">
    <property type="term" value="F:zinc ion binding"/>
    <property type="evidence" value="ECO:0007669"/>
    <property type="project" value="UniProtKB-KW"/>
</dbReference>
<evidence type="ECO:0000256" key="2">
    <source>
        <dbReference type="ARBA" id="ARBA00022737"/>
    </source>
</evidence>
<dbReference type="EMBL" id="CADCXV010000645">
    <property type="protein sequence ID" value="CAB0031462.1"/>
    <property type="molecule type" value="Genomic_DNA"/>
</dbReference>
<protein>
    <recommendedName>
        <fullName evidence="6">C2H2-type domain-containing protein</fullName>
    </recommendedName>
</protein>
<keyword evidence="4" id="KW-0862">Zinc</keyword>
<dbReference type="AlphaFoldDB" id="A0A6H5I184"/>
<keyword evidence="1" id="KW-0479">Metal-binding</keyword>
<organism evidence="7 8">
    <name type="scientific">Trichogramma brassicae</name>
    <dbReference type="NCBI Taxonomy" id="86971"/>
    <lineage>
        <taxon>Eukaryota</taxon>
        <taxon>Metazoa</taxon>
        <taxon>Ecdysozoa</taxon>
        <taxon>Arthropoda</taxon>
        <taxon>Hexapoda</taxon>
        <taxon>Insecta</taxon>
        <taxon>Pterygota</taxon>
        <taxon>Neoptera</taxon>
        <taxon>Endopterygota</taxon>
        <taxon>Hymenoptera</taxon>
        <taxon>Apocrita</taxon>
        <taxon>Proctotrupomorpha</taxon>
        <taxon>Chalcidoidea</taxon>
        <taxon>Trichogrammatidae</taxon>
        <taxon>Trichogramma</taxon>
    </lineage>
</organism>
<evidence type="ECO:0000256" key="1">
    <source>
        <dbReference type="ARBA" id="ARBA00022723"/>
    </source>
</evidence>
<evidence type="ECO:0000313" key="7">
    <source>
        <dbReference type="EMBL" id="CAB0031462.1"/>
    </source>
</evidence>
<dbReference type="SUPFAM" id="SSF57667">
    <property type="entry name" value="beta-beta-alpha zinc fingers"/>
    <property type="match status" value="1"/>
</dbReference>
<gene>
    <name evidence="7" type="ORF">TBRA_LOCUS3431</name>
</gene>
<dbReference type="InterPro" id="IPR036236">
    <property type="entry name" value="Znf_C2H2_sf"/>
</dbReference>
<evidence type="ECO:0000313" key="8">
    <source>
        <dbReference type="Proteomes" id="UP000479190"/>
    </source>
</evidence>
<sequence>MILLAPIRKRDLTMATWSGPALLRQLSREIRVRIYSRCCYVAAGGRVRRPSLHSAKLALDALLAQLLIYAIYTVSMCRIMYTCVESSRARSECECSEAVLNGPFLLRYTAPQQQLSSHINSFLFSKPAAGDQNAMNRLARAAAAVGDLNRHKSTVHDRSKPFECEICHKSFGQKVHLERHIIRLCPCEIKRGRSEVRRGIILYAGT</sequence>
<dbReference type="FunFam" id="3.30.160.60:FF:000100">
    <property type="entry name" value="Zinc finger 45-like"/>
    <property type="match status" value="1"/>
</dbReference>
<keyword evidence="2" id="KW-0677">Repeat</keyword>
<keyword evidence="8" id="KW-1185">Reference proteome</keyword>
<evidence type="ECO:0000256" key="4">
    <source>
        <dbReference type="ARBA" id="ARBA00022833"/>
    </source>
</evidence>
<proteinExistence type="predicted"/>
<evidence type="ECO:0000259" key="6">
    <source>
        <dbReference type="PROSITE" id="PS50157"/>
    </source>
</evidence>
<dbReference type="InterPro" id="IPR013087">
    <property type="entry name" value="Znf_C2H2_type"/>
</dbReference>